<evidence type="ECO:0000313" key="2">
    <source>
        <dbReference type="Proteomes" id="UP000199478"/>
    </source>
</evidence>
<dbReference type="NCBIfam" id="TIGR02117">
    <property type="entry name" value="chp_urease_rgn"/>
    <property type="match status" value="1"/>
</dbReference>
<protein>
    <recommendedName>
        <fullName evidence="3">DUF2459 domain-containing protein</fullName>
    </recommendedName>
</protein>
<dbReference type="EMBL" id="FOYP01000001">
    <property type="protein sequence ID" value="SFR45507.1"/>
    <property type="molecule type" value="Genomic_DNA"/>
</dbReference>
<dbReference type="STRING" id="390270.SAMN04488005_2146"/>
<reference evidence="2" key="1">
    <citation type="submission" date="2016-10" db="EMBL/GenBank/DDBJ databases">
        <authorList>
            <person name="Varghese N."/>
            <person name="Submissions S."/>
        </authorList>
    </citation>
    <scope>NUCLEOTIDE SEQUENCE [LARGE SCALE GENOMIC DNA]</scope>
    <source>
        <strain evidence="2">DSM 26879</strain>
    </source>
</reference>
<name>A0A1I6GTW7_9RHOB</name>
<dbReference type="Pfam" id="PF09601">
    <property type="entry name" value="DUF2459"/>
    <property type="match status" value="1"/>
</dbReference>
<evidence type="ECO:0000313" key="1">
    <source>
        <dbReference type="EMBL" id="SFR45507.1"/>
    </source>
</evidence>
<keyword evidence="2" id="KW-1185">Reference proteome</keyword>
<dbReference type="InterPro" id="IPR011727">
    <property type="entry name" value="CHP02117"/>
</dbReference>
<evidence type="ECO:0008006" key="3">
    <source>
        <dbReference type="Google" id="ProtNLM"/>
    </source>
</evidence>
<proteinExistence type="predicted"/>
<dbReference type="RefSeq" id="WP_165615030.1">
    <property type="nucleotide sequence ID" value="NZ_FOYP01000001.1"/>
</dbReference>
<dbReference type="Proteomes" id="UP000199478">
    <property type="component" value="Unassembled WGS sequence"/>
</dbReference>
<gene>
    <name evidence="1" type="ORF">SAMN04488005_2146</name>
</gene>
<organism evidence="1 2">
    <name type="scientific">Yoonia tamlensis</name>
    <dbReference type="NCBI Taxonomy" id="390270"/>
    <lineage>
        <taxon>Bacteria</taxon>
        <taxon>Pseudomonadati</taxon>
        <taxon>Pseudomonadota</taxon>
        <taxon>Alphaproteobacteria</taxon>
        <taxon>Rhodobacterales</taxon>
        <taxon>Paracoccaceae</taxon>
        <taxon>Yoonia</taxon>
    </lineage>
</organism>
<dbReference type="AlphaFoldDB" id="A0A1I6GTW7"/>
<sequence>MIRTGAPPPETGGVEIVLFAGPIHTDILIPATPQVRNRLGFLAGAGMPINHPGVAWISIGWGARDFYTTTGDYADLSVRPVWRAVTGDDAVMRVDLAGPLHADLDLPRLRLSPAQFDALLGGITAGFASDRPIAHPGFNATDRFYPATGRFHLLRTCNAWVGDLLRGAGVRIGIWTPFTWSLQ</sequence>
<accession>A0A1I6GTW7</accession>